<feature type="transmembrane region" description="Helical" evidence="8">
    <location>
        <begin position="12"/>
        <end position="35"/>
    </location>
</feature>
<feature type="transmembrane region" description="Helical" evidence="8">
    <location>
        <begin position="368"/>
        <end position="389"/>
    </location>
</feature>
<evidence type="ECO:0000256" key="3">
    <source>
        <dbReference type="ARBA" id="ARBA00021096"/>
    </source>
</evidence>
<dbReference type="GO" id="GO:0003954">
    <property type="term" value="F:NADH dehydrogenase activity"/>
    <property type="evidence" value="ECO:0007669"/>
    <property type="project" value="TreeGrafter"/>
</dbReference>
<evidence type="ECO:0000256" key="8">
    <source>
        <dbReference type="RuleBase" id="RU003404"/>
    </source>
</evidence>
<dbReference type="AlphaFoldDB" id="G8HQX3"/>
<keyword evidence="8" id="KW-0813">Transport</keyword>
<dbReference type="EMBL" id="JN619347">
    <property type="protein sequence ID" value="AEQ93888.1"/>
    <property type="molecule type" value="Genomic_DNA"/>
</dbReference>
<feature type="transmembrane region" description="Helical" evidence="8">
    <location>
        <begin position="275"/>
        <end position="308"/>
    </location>
</feature>
<dbReference type="PRINTS" id="PR01434">
    <property type="entry name" value="NADHDHGNASE5"/>
</dbReference>
<feature type="transmembrane region" description="Helical" evidence="8">
    <location>
        <begin position="88"/>
        <end position="106"/>
    </location>
</feature>
<dbReference type="GO" id="GO:0042773">
    <property type="term" value="P:ATP synthesis coupled electron transport"/>
    <property type="evidence" value="ECO:0007669"/>
    <property type="project" value="InterPro"/>
</dbReference>
<comment type="subcellular location">
    <subcellularLocation>
        <location evidence="1">Membrane</location>
        <topology evidence="1">Multi-pass membrane protein</topology>
    </subcellularLocation>
</comment>
<evidence type="ECO:0000256" key="1">
    <source>
        <dbReference type="ARBA" id="ARBA00004141"/>
    </source>
</evidence>
<dbReference type="Pfam" id="PF00361">
    <property type="entry name" value="Proton_antipo_M"/>
    <property type="match status" value="1"/>
</dbReference>
<feature type="transmembrane region" description="Helical" evidence="8">
    <location>
        <begin position="235"/>
        <end position="255"/>
    </location>
</feature>
<dbReference type="Pfam" id="PF00662">
    <property type="entry name" value="Proton_antipo_N"/>
    <property type="match status" value="1"/>
</dbReference>
<feature type="domain" description="NADH:quinone oxidoreductase/Mrp antiporter transmembrane" evidence="9">
    <location>
        <begin position="105"/>
        <end position="379"/>
    </location>
</feature>
<feature type="transmembrane region" description="Helical" evidence="8">
    <location>
        <begin position="150"/>
        <end position="183"/>
    </location>
</feature>
<evidence type="ECO:0000256" key="4">
    <source>
        <dbReference type="ARBA" id="ARBA00022692"/>
    </source>
</evidence>
<dbReference type="InterPro" id="IPR003945">
    <property type="entry name" value="NU5C-like"/>
</dbReference>
<organism evidence="11">
    <name type="scientific">Imerinia grandidieri</name>
    <dbReference type="NCBI Taxonomy" id="3244470"/>
    <lineage>
        <taxon>Eukaryota</taxon>
        <taxon>Metazoa</taxon>
        <taxon>Spiralia</taxon>
        <taxon>Lophotrochozoa</taxon>
        <taxon>Mollusca</taxon>
        <taxon>Gastropoda</taxon>
        <taxon>Heterobranchia</taxon>
        <taxon>Euthyneura</taxon>
        <taxon>Panpulmonata</taxon>
        <taxon>Eupulmonata</taxon>
        <taxon>Systellommatophora</taxon>
        <taxon>Veronicelloidea</taxon>
        <taxon>Veronicellidae</taxon>
        <taxon>Imerinia</taxon>
    </lineage>
</organism>
<keyword evidence="8 11" id="KW-0496">Mitochondrion</keyword>
<feature type="transmembrane region" description="Helical" evidence="8">
    <location>
        <begin position="534"/>
        <end position="552"/>
    </location>
</feature>
<feature type="transmembrane region" description="Helical" evidence="8">
    <location>
        <begin position="409"/>
        <end position="429"/>
    </location>
</feature>
<dbReference type="GO" id="GO:0015990">
    <property type="term" value="P:electron transport coupled proton transport"/>
    <property type="evidence" value="ECO:0007669"/>
    <property type="project" value="TreeGrafter"/>
</dbReference>
<evidence type="ECO:0000259" key="10">
    <source>
        <dbReference type="Pfam" id="PF00662"/>
    </source>
</evidence>
<reference evidence="11" key="1">
    <citation type="journal article" date="2011" name="BMC Evol. Biol.">
        <title>Ten new complete mitochondrial genomes of pulmonates (Mollusca: Gastropoda) and their impact on phylogenetic relationships.</title>
        <authorList>
            <person name="White T.R."/>
            <person name="Conrad M.M."/>
            <person name="Tseng R."/>
            <person name="Balayan S."/>
            <person name="Golding R."/>
            <person name="de Frias Martins A.M."/>
            <person name="Dayrat B.A."/>
        </authorList>
    </citation>
    <scope>NUCLEOTIDE SEQUENCE</scope>
</reference>
<evidence type="ECO:0000259" key="9">
    <source>
        <dbReference type="Pfam" id="PF00361"/>
    </source>
</evidence>
<dbReference type="EC" id="7.1.1.2" evidence="2 8"/>
<evidence type="ECO:0000256" key="7">
    <source>
        <dbReference type="ARBA" id="ARBA00049551"/>
    </source>
</evidence>
<keyword evidence="8" id="KW-0520">NAD</keyword>
<feature type="domain" description="NADH-Ubiquinone oxidoreductase (complex I) chain 5 N-terminal" evidence="10">
    <location>
        <begin position="41"/>
        <end position="88"/>
    </location>
</feature>
<comment type="function">
    <text evidence="8">Core subunit of the mitochondrial membrane respiratory chain NADH dehydrogenase (Complex I) which catalyzes electron transfer from NADH through the respiratory chain, using ubiquinone as an electron acceptor. Essential for the catalytic activity and assembly of complex I.</text>
</comment>
<accession>G8HQX3</accession>
<reference evidence="11" key="2">
    <citation type="submission" date="2011-08" db="EMBL/GenBank/DDBJ databases">
        <authorList>
            <person name="Dayrat B."/>
        </authorList>
    </citation>
    <scope>NUCLEOTIDE SEQUENCE</scope>
</reference>
<keyword evidence="5 8" id="KW-1133">Transmembrane helix</keyword>
<evidence type="ECO:0000256" key="6">
    <source>
        <dbReference type="ARBA" id="ARBA00023136"/>
    </source>
</evidence>
<dbReference type="InterPro" id="IPR001516">
    <property type="entry name" value="Proton_antipo_N"/>
</dbReference>
<name>G8HQX3_9EUPU</name>
<dbReference type="InterPro" id="IPR001750">
    <property type="entry name" value="ND/Mrp_TM"/>
</dbReference>
<keyword evidence="8" id="KW-0830">Ubiquinone</keyword>
<proteinExistence type="inferred from homology"/>
<evidence type="ECO:0000256" key="5">
    <source>
        <dbReference type="ARBA" id="ARBA00022989"/>
    </source>
</evidence>
<evidence type="ECO:0000256" key="2">
    <source>
        <dbReference type="ARBA" id="ARBA00012944"/>
    </source>
</evidence>
<dbReference type="GO" id="GO:0008137">
    <property type="term" value="F:NADH dehydrogenase (ubiquinone) activity"/>
    <property type="evidence" value="ECO:0007669"/>
    <property type="project" value="UniProtKB-EC"/>
</dbReference>
<geneLocation type="mitochondrion" evidence="11"/>
<feature type="transmembrane region" description="Helical" evidence="8">
    <location>
        <begin position="112"/>
        <end position="129"/>
    </location>
</feature>
<feature type="transmembrane region" description="Helical" evidence="8">
    <location>
        <begin position="435"/>
        <end position="459"/>
    </location>
</feature>
<feature type="transmembrane region" description="Helical" evidence="8">
    <location>
        <begin position="328"/>
        <end position="348"/>
    </location>
</feature>
<sequence>MSLLKHKVPASLLCSLLLTSLVSFFSINTSLLTILEIDVIMISSVPFSLSFIFDWVSLSFSAIVSLVALCVFIFSCKYMESDNMINRFTFLLTSFVISMNLLIFSGSLLQLLIGWDGLGVTSFILIIYYQSSSSLSAGFQTLMTNRIGDVLILLSAGSFIVSGSFSLMFVLGSSATLLTLAALTKSAQYPFSSWLPAAMAAPTPVSALVHSSTLVTAGVYLVIRVSMSTQMSESISATLLMLGSITCLLGSFAAFQENDLKKIVALSTLSQLGVMVFGLGLSIHFLALFHLYTHALFKALLFLAVGVIIMCGHGNQDLRLLGSLTLPYYVKFCLLLSSLCLLGAPFLSSFFSKHVILEATLLNSHVSLISFLIMLMGTVFTAAYSFRLLKSVCWTQQVISGTLKVGDTILCFFPMIILAFGAVTFGSFFSSLSDFLIIPLTIPSTWSNIIMLLPILGILSALTINPTKGRWLQSLFFLTPSLGNSGKLITKFLLSLSHFESGWLEPNKFFNYPILNSPQGLASLLLWPYNRHSIIRAGTMGVMSFIWIVQFFF</sequence>
<comment type="catalytic activity">
    <reaction evidence="7 8">
        <text>a ubiquinone + NADH + 5 H(+)(in) = a ubiquinol + NAD(+) + 4 H(+)(out)</text>
        <dbReference type="Rhea" id="RHEA:29091"/>
        <dbReference type="Rhea" id="RHEA-COMP:9565"/>
        <dbReference type="Rhea" id="RHEA-COMP:9566"/>
        <dbReference type="ChEBI" id="CHEBI:15378"/>
        <dbReference type="ChEBI" id="CHEBI:16389"/>
        <dbReference type="ChEBI" id="CHEBI:17976"/>
        <dbReference type="ChEBI" id="CHEBI:57540"/>
        <dbReference type="ChEBI" id="CHEBI:57945"/>
        <dbReference type="EC" id="7.1.1.2"/>
    </reaction>
</comment>
<comment type="similarity">
    <text evidence="8">Belongs to the complex I subunit 5 family.</text>
</comment>
<dbReference type="GO" id="GO:0016020">
    <property type="term" value="C:membrane"/>
    <property type="evidence" value="ECO:0007669"/>
    <property type="project" value="UniProtKB-SubCell"/>
</dbReference>
<gene>
    <name evidence="11" type="primary">nad5</name>
</gene>
<dbReference type="PANTHER" id="PTHR42829">
    <property type="entry name" value="NADH-UBIQUINONE OXIDOREDUCTASE CHAIN 5"/>
    <property type="match status" value="1"/>
</dbReference>
<protein>
    <recommendedName>
        <fullName evidence="3 8">NADH-ubiquinone oxidoreductase chain 5</fullName>
        <ecNumber evidence="2 8">7.1.1.2</ecNumber>
    </recommendedName>
</protein>
<feature type="transmembrane region" description="Helical" evidence="8">
    <location>
        <begin position="55"/>
        <end position="76"/>
    </location>
</feature>
<keyword evidence="6 8" id="KW-0472">Membrane</keyword>
<dbReference type="PANTHER" id="PTHR42829:SF2">
    <property type="entry name" value="NADH-UBIQUINONE OXIDOREDUCTASE CHAIN 5"/>
    <property type="match status" value="1"/>
</dbReference>
<keyword evidence="4 8" id="KW-0812">Transmembrane</keyword>
<evidence type="ECO:0000313" key="11">
    <source>
        <dbReference type="EMBL" id="AEQ93888.1"/>
    </source>
</evidence>